<protein>
    <submittedName>
        <fullName evidence="1">Uncharacterized protein</fullName>
    </submittedName>
</protein>
<dbReference type="AlphaFoldDB" id="A0A9P5TXK3"/>
<dbReference type="EMBL" id="JADNRY010000537">
    <property type="protein sequence ID" value="KAF9043473.1"/>
    <property type="molecule type" value="Genomic_DNA"/>
</dbReference>
<accession>A0A9P5TXK3</accession>
<proteinExistence type="predicted"/>
<name>A0A9P5TXK3_9AGAR</name>
<comment type="caution">
    <text evidence="1">The sequence shown here is derived from an EMBL/GenBank/DDBJ whole genome shotgun (WGS) entry which is preliminary data.</text>
</comment>
<dbReference type="Proteomes" id="UP000772434">
    <property type="component" value="Unassembled WGS sequence"/>
</dbReference>
<sequence>MVIQTEVPKPVDPAVQGQWKGDQAKVNLLFRGPIPLVQSTLEAAGWNRLTEDPKALYKLIQRVIPNVSSNATGDMVTGLGAVMALINMCPPPDKLTPSDGDKAQMEDLCMRLGGSVEIEPDLRWACSFLSAVKAGFLSPSLELDVPPPHKTYPRLRPMATHGTSQIAHRPGISNVGPFSADIILTCEALSHAWYYGLTVHGEADMRDWWVRWINLRRSSYLPGSARATGSQVTPIPPLGPSRHFTGDDSTRLALNFYLRFTTPLLSFTEYTARHHIAAIMFASAIPLSEEGDVGVHEAGYLIQVSANLLDLYDPATYTSYWHGGPFAGPGAELLTVTLDGIEEAIKSYTLTGVACILCFLYSLCSTRHRKLYYTNQPGNLATHVSKINHNNPFVGLIHAISEPRPTFALWEQSVDFNLQRIYAWQHDLPPTTAGFATATNVLAVGGSVRNLMRQLAGPYLVTNRAVPPLCSYFTL</sequence>
<evidence type="ECO:0000313" key="2">
    <source>
        <dbReference type="Proteomes" id="UP000772434"/>
    </source>
</evidence>
<keyword evidence="2" id="KW-1185">Reference proteome</keyword>
<gene>
    <name evidence="1" type="ORF">BDP27DRAFT_1521687</name>
</gene>
<organism evidence="1 2">
    <name type="scientific">Rhodocollybia butyracea</name>
    <dbReference type="NCBI Taxonomy" id="206335"/>
    <lineage>
        <taxon>Eukaryota</taxon>
        <taxon>Fungi</taxon>
        <taxon>Dikarya</taxon>
        <taxon>Basidiomycota</taxon>
        <taxon>Agaricomycotina</taxon>
        <taxon>Agaricomycetes</taxon>
        <taxon>Agaricomycetidae</taxon>
        <taxon>Agaricales</taxon>
        <taxon>Marasmiineae</taxon>
        <taxon>Omphalotaceae</taxon>
        <taxon>Rhodocollybia</taxon>
    </lineage>
</organism>
<evidence type="ECO:0000313" key="1">
    <source>
        <dbReference type="EMBL" id="KAF9043473.1"/>
    </source>
</evidence>
<reference evidence="1" key="1">
    <citation type="submission" date="2020-11" db="EMBL/GenBank/DDBJ databases">
        <authorList>
            <consortium name="DOE Joint Genome Institute"/>
            <person name="Ahrendt S."/>
            <person name="Riley R."/>
            <person name="Andreopoulos W."/>
            <person name="Labutti K."/>
            <person name="Pangilinan J."/>
            <person name="Ruiz-Duenas F.J."/>
            <person name="Barrasa J.M."/>
            <person name="Sanchez-Garcia M."/>
            <person name="Camarero S."/>
            <person name="Miyauchi S."/>
            <person name="Serrano A."/>
            <person name="Linde D."/>
            <person name="Babiker R."/>
            <person name="Drula E."/>
            <person name="Ayuso-Fernandez I."/>
            <person name="Pacheco R."/>
            <person name="Padilla G."/>
            <person name="Ferreira P."/>
            <person name="Barriuso J."/>
            <person name="Kellner H."/>
            <person name="Castanera R."/>
            <person name="Alfaro M."/>
            <person name="Ramirez L."/>
            <person name="Pisabarro A.G."/>
            <person name="Kuo A."/>
            <person name="Tritt A."/>
            <person name="Lipzen A."/>
            <person name="He G."/>
            <person name="Yan M."/>
            <person name="Ng V."/>
            <person name="Cullen D."/>
            <person name="Martin F."/>
            <person name="Rosso M.-N."/>
            <person name="Henrissat B."/>
            <person name="Hibbett D."/>
            <person name="Martinez A.T."/>
            <person name="Grigoriev I.V."/>
        </authorList>
    </citation>
    <scope>NUCLEOTIDE SEQUENCE</scope>
    <source>
        <strain evidence="1">AH 40177</strain>
    </source>
</reference>